<reference evidence="2" key="1">
    <citation type="submission" date="2019-12" db="EMBL/GenBank/DDBJ databases">
        <title>Genome sequencing and annotation of Brassica cretica.</title>
        <authorList>
            <person name="Studholme D.J."/>
            <person name="Sarris P.F."/>
        </authorList>
    </citation>
    <scope>NUCLEOTIDE SEQUENCE</scope>
    <source>
        <strain evidence="2">PFS-102/07</strain>
        <tissue evidence="2">Leaf</tissue>
    </source>
</reference>
<dbReference type="AlphaFoldDB" id="A0A8S9GRX0"/>
<name>A0A8S9GRX0_BRACR</name>
<feature type="region of interest" description="Disordered" evidence="1">
    <location>
        <begin position="237"/>
        <end position="264"/>
    </location>
</feature>
<gene>
    <name evidence="2" type="ORF">F2Q70_00021937</name>
</gene>
<comment type="caution">
    <text evidence="2">The sequence shown here is derived from an EMBL/GenBank/DDBJ whole genome shotgun (WGS) entry which is preliminary data.</text>
</comment>
<dbReference type="EMBL" id="QGKY02001925">
    <property type="protein sequence ID" value="KAF2547474.1"/>
    <property type="molecule type" value="Genomic_DNA"/>
</dbReference>
<proteinExistence type="predicted"/>
<protein>
    <submittedName>
        <fullName evidence="2">Uncharacterized protein</fullName>
    </submittedName>
</protein>
<sequence>MDTRQREKEKEKEKDLAPGERTPKVSGVVRKPSDIAGVWSDGSDLMALNQGLGQFRNDVHGLGRTDHGIDLDRGKGKGLFAIYTSYSGLHCTWELRFLGCSFLFRKLLQSTQGTKRKSKKGKEAAGASGNVEVVGVNQTQVLPTQLGTVNTEVGLPQGPILPTEVQVENVGDQRDQDQGEQEETSPTEERVGLNPTGAAVDDETGPDVEVAKPSIKDVLEAMLLMGAQMVTLTQAFTPLVNSSVGQKRKRDTAEEGKTSSGRPE</sequence>
<feature type="compositionally biased region" description="Basic and acidic residues" evidence="1">
    <location>
        <begin position="251"/>
        <end position="264"/>
    </location>
</feature>
<feature type="compositionally biased region" description="Basic and acidic residues" evidence="1">
    <location>
        <begin position="1"/>
        <end position="23"/>
    </location>
</feature>
<feature type="region of interest" description="Disordered" evidence="1">
    <location>
        <begin position="170"/>
        <end position="206"/>
    </location>
</feature>
<feature type="region of interest" description="Disordered" evidence="1">
    <location>
        <begin position="1"/>
        <end position="28"/>
    </location>
</feature>
<evidence type="ECO:0000256" key="1">
    <source>
        <dbReference type="SAM" id="MobiDB-lite"/>
    </source>
</evidence>
<evidence type="ECO:0000313" key="2">
    <source>
        <dbReference type="EMBL" id="KAF2547474.1"/>
    </source>
</evidence>
<accession>A0A8S9GRX0</accession>
<organism evidence="2">
    <name type="scientific">Brassica cretica</name>
    <name type="common">Mustard</name>
    <dbReference type="NCBI Taxonomy" id="69181"/>
    <lineage>
        <taxon>Eukaryota</taxon>
        <taxon>Viridiplantae</taxon>
        <taxon>Streptophyta</taxon>
        <taxon>Embryophyta</taxon>
        <taxon>Tracheophyta</taxon>
        <taxon>Spermatophyta</taxon>
        <taxon>Magnoliopsida</taxon>
        <taxon>eudicotyledons</taxon>
        <taxon>Gunneridae</taxon>
        <taxon>Pentapetalae</taxon>
        <taxon>rosids</taxon>
        <taxon>malvids</taxon>
        <taxon>Brassicales</taxon>
        <taxon>Brassicaceae</taxon>
        <taxon>Brassiceae</taxon>
        <taxon>Brassica</taxon>
    </lineage>
</organism>